<dbReference type="SMART" id="SM00028">
    <property type="entry name" value="TPR"/>
    <property type="match status" value="4"/>
</dbReference>
<dbReference type="SUPFAM" id="SSF53756">
    <property type="entry name" value="UDP-Glycosyltransferase/glycogen phosphorylase"/>
    <property type="match status" value="1"/>
</dbReference>
<reference evidence="4 5" key="1">
    <citation type="submission" date="2024-02" db="EMBL/GenBank/DDBJ databases">
        <title>Draft genome sequence of Collimonas sp. strain H4R21, an effective mineral-weathering bacterial strain isolated from the beech rhizosphere.</title>
        <authorList>
            <person name="Morin E."/>
            <person name="Uroz S."/>
            <person name="Leveau J.H.J."/>
            <person name="Kumar R."/>
            <person name="Rey M.W."/>
            <person name="Pham J."/>
        </authorList>
    </citation>
    <scope>NUCLEOTIDE SEQUENCE [LARGE SCALE GENOMIC DNA]</scope>
    <source>
        <strain evidence="4 5">H4R21</strain>
    </source>
</reference>
<gene>
    <name evidence="4" type="ORF">V8G57_08260</name>
</gene>
<dbReference type="PROSITE" id="PS50005">
    <property type="entry name" value="TPR"/>
    <property type="match status" value="1"/>
</dbReference>
<dbReference type="SUPFAM" id="SSF48452">
    <property type="entry name" value="TPR-like"/>
    <property type="match status" value="1"/>
</dbReference>
<sequence length="604" mass="67119">MNDTAAFPALVDAFLECGDLIAAAQAIAQWQAISPGDPQAGLRLSQVLRLRGRHDEAAGTLEGVLASAPGFAGAMLDLARLNRELGRPEDARIWYERAHLAQPEAASWREEWVNVLLALGRIEQAREVAQYLCERAPEIGMNWFLLGLVLHNRRDYAAALDAYRHAGELDPSLPMLRNNTAAICMETGNYDEAKRLLDDAIRDAPDNALAWTNLSDVYLRYRQLDASLIAAERARALAPDYPVAMQAYSNVLKELQCWDNAQAMAERAVHCAPGNAGVTWSLAMIQLLRGDYRLGWINYEARWAGSQEMRDLKHGIAKPQWQGQDLAGKTLFVWGEQGFGDAMQFVRFLPQIAERVKQGGGRLIYCCFAELVSLFSRTMDMHAEEIVPHDTQSLPEFDYHLPLCSLPLALGITLEDLGRDIPYLKADAALAAQWRQRLGGHDKLRVGLAWSGSRTHQRNPLRAIDVRSCAQAFGAMPEIDFYNLQLEAPEEVALARGTGLELVDHSAEFISFDDTAAMMCNLDLVVTVCTSVAHLAGSLGVPAWVLLDVNPGWLWLLERTDSPWYPATRLYRQQRYGEWDPVLAQVAGDLRALAAQRSPAPILE</sequence>
<dbReference type="Pfam" id="PF14559">
    <property type="entry name" value="TPR_19"/>
    <property type="match status" value="2"/>
</dbReference>
<dbReference type="Proteomes" id="UP001495910">
    <property type="component" value="Unassembled WGS sequence"/>
</dbReference>
<dbReference type="InterPro" id="IPR011990">
    <property type="entry name" value="TPR-like_helical_dom_sf"/>
</dbReference>
<keyword evidence="2 3" id="KW-0802">TPR repeat</keyword>
<dbReference type="PANTHER" id="PTHR45586">
    <property type="entry name" value="TPR REPEAT-CONTAINING PROTEIN PA4667"/>
    <property type="match status" value="1"/>
</dbReference>
<name>A0ABU9PTR6_9BURK</name>
<dbReference type="InterPro" id="IPR051012">
    <property type="entry name" value="CellSynth/LPSAsmb/PSIAsmb"/>
</dbReference>
<dbReference type="EMBL" id="JBANDC010000005">
    <property type="protein sequence ID" value="MEM4987381.1"/>
    <property type="molecule type" value="Genomic_DNA"/>
</dbReference>
<evidence type="ECO:0000256" key="2">
    <source>
        <dbReference type="ARBA" id="ARBA00022803"/>
    </source>
</evidence>
<keyword evidence="5" id="KW-1185">Reference proteome</keyword>
<dbReference type="RefSeq" id="WP_342828961.1">
    <property type="nucleotide sequence ID" value="NZ_JBANDC010000005.1"/>
</dbReference>
<proteinExistence type="predicted"/>
<dbReference type="InterPro" id="IPR019734">
    <property type="entry name" value="TPR_rpt"/>
</dbReference>
<protein>
    <submittedName>
        <fullName evidence="4">Tetratricopeptide repeat protein</fullName>
    </submittedName>
</protein>
<accession>A0ABU9PTR6</accession>
<comment type="caution">
    <text evidence="4">The sequence shown here is derived from an EMBL/GenBank/DDBJ whole genome shotgun (WGS) entry which is preliminary data.</text>
</comment>
<dbReference type="PANTHER" id="PTHR45586:SF1">
    <property type="entry name" value="LIPOPOLYSACCHARIDE ASSEMBLY PROTEIN B"/>
    <property type="match status" value="1"/>
</dbReference>
<dbReference type="Gene3D" id="1.25.40.10">
    <property type="entry name" value="Tetratricopeptide repeat domain"/>
    <property type="match status" value="2"/>
</dbReference>
<feature type="repeat" description="TPR" evidence="3">
    <location>
        <begin position="140"/>
        <end position="173"/>
    </location>
</feature>
<evidence type="ECO:0000313" key="5">
    <source>
        <dbReference type="Proteomes" id="UP001495910"/>
    </source>
</evidence>
<dbReference type="Gene3D" id="3.40.50.2000">
    <property type="entry name" value="Glycogen Phosphorylase B"/>
    <property type="match status" value="1"/>
</dbReference>
<organism evidence="4 5">
    <name type="scientific">Collimonas rhizosphaerae</name>
    <dbReference type="NCBI Taxonomy" id="3126357"/>
    <lineage>
        <taxon>Bacteria</taxon>
        <taxon>Pseudomonadati</taxon>
        <taxon>Pseudomonadota</taxon>
        <taxon>Betaproteobacteria</taxon>
        <taxon>Burkholderiales</taxon>
        <taxon>Oxalobacteraceae</taxon>
        <taxon>Collimonas</taxon>
    </lineage>
</organism>
<evidence type="ECO:0000256" key="1">
    <source>
        <dbReference type="ARBA" id="ARBA00022737"/>
    </source>
</evidence>
<evidence type="ECO:0000313" key="4">
    <source>
        <dbReference type="EMBL" id="MEM4987381.1"/>
    </source>
</evidence>
<keyword evidence="1" id="KW-0677">Repeat</keyword>
<evidence type="ECO:0000256" key="3">
    <source>
        <dbReference type="PROSITE-ProRule" id="PRU00339"/>
    </source>
</evidence>